<protein>
    <submittedName>
        <fullName evidence="2">Uncharacterized protein</fullName>
    </submittedName>
</protein>
<dbReference type="AlphaFoldDB" id="A0A8X6TSW3"/>
<dbReference type="OrthoDB" id="6568926at2759"/>
<organism evidence="2 3">
    <name type="scientific">Nephila pilipes</name>
    <name type="common">Giant wood spider</name>
    <name type="synonym">Nephila maculata</name>
    <dbReference type="NCBI Taxonomy" id="299642"/>
    <lineage>
        <taxon>Eukaryota</taxon>
        <taxon>Metazoa</taxon>
        <taxon>Ecdysozoa</taxon>
        <taxon>Arthropoda</taxon>
        <taxon>Chelicerata</taxon>
        <taxon>Arachnida</taxon>
        <taxon>Araneae</taxon>
        <taxon>Araneomorphae</taxon>
        <taxon>Entelegynae</taxon>
        <taxon>Araneoidea</taxon>
        <taxon>Nephilidae</taxon>
        <taxon>Nephila</taxon>
    </lineage>
</organism>
<reference evidence="2" key="1">
    <citation type="submission" date="2020-08" db="EMBL/GenBank/DDBJ databases">
        <title>Multicomponent nature underlies the extraordinary mechanical properties of spider dragline silk.</title>
        <authorList>
            <person name="Kono N."/>
            <person name="Nakamura H."/>
            <person name="Mori M."/>
            <person name="Yoshida Y."/>
            <person name="Ohtoshi R."/>
            <person name="Malay A.D."/>
            <person name="Moran D.A.P."/>
            <person name="Tomita M."/>
            <person name="Numata K."/>
            <person name="Arakawa K."/>
        </authorList>
    </citation>
    <scope>NUCLEOTIDE SEQUENCE</scope>
</reference>
<evidence type="ECO:0000256" key="1">
    <source>
        <dbReference type="SAM" id="MobiDB-lite"/>
    </source>
</evidence>
<accession>A0A8X6TSW3</accession>
<gene>
    <name evidence="2" type="ORF">NPIL_642411</name>
</gene>
<feature type="compositionally biased region" description="Polar residues" evidence="1">
    <location>
        <begin position="54"/>
        <end position="65"/>
    </location>
</feature>
<comment type="caution">
    <text evidence="2">The sequence shown here is derived from an EMBL/GenBank/DDBJ whole genome shotgun (WGS) entry which is preliminary data.</text>
</comment>
<dbReference type="Proteomes" id="UP000887013">
    <property type="component" value="Unassembled WGS sequence"/>
</dbReference>
<keyword evidence="3" id="KW-1185">Reference proteome</keyword>
<dbReference type="EMBL" id="BMAW01064180">
    <property type="protein sequence ID" value="GFT43780.1"/>
    <property type="molecule type" value="Genomic_DNA"/>
</dbReference>
<feature type="region of interest" description="Disordered" evidence="1">
    <location>
        <begin position="47"/>
        <end position="95"/>
    </location>
</feature>
<evidence type="ECO:0000313" key="2">
    <source>
        <dbReference type="EMBL" id="GFT43780.1"/>
    </source>
</evidence>
<evidence type="ECO:0000313" key="3">
    <source>
        <dbReference type="Proteomes" id="UP000887013"/>
    </source>
</evidence>
<feature type="compositionally biased region" description="Polar residues" evidence="1">
    <location>
        <begin position="81"/>
        <end position="95"/>
    </location>
</feature>
<proteinExistence type="predicted"/>
<name>A0A8X6TSW3_NEPPI</name>
<sequence>MAPLLDEEESALPSTLSNEHFVSEIISIHRAKANSTWRVNPAHDWYGGNHPGLSLQSEDANSTWRVPSAHDWHGGNRPGLSLQSEGTRPAQTALA</sequence>